<evidence type="ECO:0000313" key="13">
    <source>
        <dbReference type="Proteomes" id="UP000291933"/>
    </source>
</evidence>
<dbReference type="PROSITE" id="PS50893">
    <property type="entry name" value="ABC_TRANSPORTER_2"/>
    <property type="match status" value="2"/>
</dbReference>
<dbReference type="CDD" id="cd03225">
    <property type="entry name" value="ABC_cobalt_CbiO_domain1"/>
    <property type="match status" value="1"/>
</dbReference>
<feature type="transmembrane region" description="Helical" evidence="10">
    <location>
        <begin position="305"/>
        <end position="327"/>
    </location>
</feature>
<evidence type="ECO:0000256" key="10">
    <source>
        <dbReference type="SAM" id="Phobius"/>
    </source>
</evidence>
<evidence type="ECO:0000256" key="5">
    <source>
        <dbReference type="ARBA" id="ARBA00022741"/>
    </source>
</evidence>
<evidence type="ECO:0000256" key="1">
    <source>
        <dbReference type="ARBA" id="ARBA00004141"/>
    </source>
</evidence>
<keyword evidence="3" id="KW-0813">Transport</keyword>
<dbReference type="Pfam" id="PF02361">
    <property type="entry name" value="CbiQ"/>
    <property type="match status" value="1"/>
</dbReference>
<keyword evidence="5" id="KW-0547">Nucleotide-binding</keyword>
<comment type="caution">
    <text evidence="12">The sequence shown here is derived from an EMBL/GenBank/DDBJ whole genome shotgun (WGS) entry which is preliminary data.</text>
</comment>
<feature type="region of interest" description="Disordered" evidence="9">
    <location>
        <begin position="1"/>
        <end position="146"/>
    </location>
</feature>
<keyword evidence="13" id="KW-1185">Reference proteome</keyword>
<evidence type="ECO:0000256" key="4">
    <source>
        <dbReference type="ARBA" id="ARBA00022692"/>
    </source>
</evidence>
<dbReference type="InterPro" id="IPR015856">
    <property type="entry name" value="ABC_transpr_CbiO/EcfA_su"/>
</dbReference>
<gene>
    <name evidence="12" type="ORF">ET996_09755</name>
</gene>
<dbReference type="GO" id="GO:0042626">
    <property type="term" value="F:ATPase-coupled transmembrane transporter activity"/>
    <property type="evidence" value="ECO:0007669"/>
    <property type="project" value="TreeGrafter"/>
</dbReference>
<dbReference type="GO" id="GO:0005524">
    <property type="term" value="F:ATP binding"/>
    <property type="evidence" value="ECO:0007669"/>
    <property type="project" value="UniProtKB-KW"/>
</dbReference>
<protein>
    <submittedName>
        <fullName evidence="12">ATP-binding cassette domain-containing protein</fullName>
    </submittedName>
</protein>
<evidence type="ECO:0000256" key="2">
    <source>
        <dbReference type="ARBA" id="ARBA00005417"/>
    </source>
</evidence>
<dbReference type="PANTHER" id="PTHR43553:SF24">
    <property type="entry name" value="ENERGY-COUPLING FACTOR TRANSPORTER ATP-BINDING PROTEIN ECFA1"/>
    <property type="match status" value="1"/>
</dbReference>
<dbReference type="PRINTS" id="PR01868">
    <property type="entry name" value="ABCEFAMILY"/>
</dbReference>
<dbReference type="Pfam" id="PF00005">
    <property type="entry name" value="ABC_tran"/>
    <property type="match status" value="2"/>
</dbReference>
<comment type="similarity">
    <text evidence="2">Belongs to the ABC transporter superfamily.</text>
</comment>
<dbReference type="InterPro" id="IPR050095">
    <property type="entry name" value="ECF_ABC_transporter_ATP-bd"/>
</dbReference>
<feature type="domain" description="ABC transporter" evidence="11">
    <location>
        <begin position="353"/>
        <end position="566"/>
    </location>
</feature>
<dbReference type="PANTHER" id="PTHR43553">
    <property type="entry name" value="HEAVY METAL TRANSPORTER"/>
    <property type="match status" value="1"/>
</dbReference>
<evidence type="ECO:0000256" key="6">
    <source>
        <dbReference type="ARBA" id="ARBA00022840"/>
    </source>
</evidence>
<feature type="transmembrane region" description="Helical" evidence="10">
    <location>
        <begin position="236"/>
        <end position="255"/>
    </location>
</feature>
<dbReference type="InterPro" id="IPR003593">
    <property type="entry name" value="AAA+_ATPase"/>
</dbReference>
<keyword evidence="6 12" id="KW-0067">ATP-binding</keyword>
<dbReference type="GO" id="GO:0016887">
    <property type="term" value="F:ATP hydrolysis activity"/>
    <property type="evidence" value="ECO:0007669"/>
    <property type="project" value="InterPro"/>
</dbReference>
<keyword evidence="4 10" id="KW-0812">Transmembrane</keyword>
<dbReference type="Proteomes" id="UP000291933">
    <property type="component" value="Unassembled WGS sequence"/>
</dbReference>
<accession>A0A4Q9KJN5</accession>
<feature type="domain" description="ABC transporter" evidence="11">
    <location>
        <begin position="564"/>
        <end position="774"/>
    </location>
</feature>
<evidence type="ECO:0000256" key="8">
    <source>
        <dbReference type="ARBA" id="ARBA00023136"/>
    </source>
</evidence>
<sequence>MVGRADRRPVERPGQPAEPHGRLVRDREHPGRPHRGLRVPPLRLSEAAGRAHRRSDPGRGRPAGRHRHRHLRLRRAHRRRHRHSRRRPDGRRRRHLHRRLHPARGLEPGRQAAVRRGRHARAQGSPAFAPGPVRRTPRFGLTPSKPDAEPRVGVRLALVLAACAVLALTPDWRLLAAEVGVLLLLAAALRRLRAVLAYWRPVLVIALSLPLVYAWARPGASRWWIFGADGLEQGGVIAIRLLGFVTAFALLLATTPTRTLVQAAGRLNRDLGVMLALTLAVIPVLRRQLAVTLDAQQSRGLRLTGSWRAKAGAYLAVLIPVVVKALVRARDMATLLSIRTPKPSDAAASGFGASGLSVTHAFAARPAVEDIDLDAPAGRQLWVTGGNGSGKTTLLLALAGVVGEVVEARVAGSVTRPARTGLLLADDVTLFSTVAEELSFVDPDADLAPALDRFGLAGMGDRQLHTLSGGERKRVALAAALLTEPDGLLLDDPFAALDASGLGLVRAELDAAARRGAASVIAVRDRAQLPPDASELHLIAGRRGVPTPEPDAPTRRAATPGEVVLAVENLTHRYASGGIEGIDLAVRAGESVALVGPNGAGKSTLLKSIAGLLTPDAGRVILLGRDATREPVWRRASEVGLLWQNPDDQLCRRTIRDEVAWPLTLRGRTQAEAEASALEALDHLGLTAVADEHPHDTPASVRQLTALAGVLAGHPRLLLLDEPTTTLDAATVGVLLTALNSHLDAGAAALIATHDPRLIAAATRVVRLEDGVLVD</sequence>
<dbReference type="Gene3D" id="3.40.50.300">
    <property type="entry name" value="P-loop containing nucleotide triphosphate hydrolases"/>
    <property type="match status" value="2"/>
</dbReference>
<evidence type="ECO:0000313" key="12">
    <source>
        <dbReference type="EMBL" id="TBT94672.1"/>
    </source>
</evidence>
<dbReference type="SUPFAM" id="SSF52540">
    <property type="entry name" value="P-loop containing nucleoside triphosphate hydrolases"/>
    <property type="match status" value="2"/>
</dbReference>
<dbReference type="InterPro" id="IPR017871">
    <property type="entry name" value="ABC_transporter-like_CS"/>
</dbReference>
<feature type="transmembrane region" description="Helical" evidence="10">
    <location>
        <begin position="197"/>
        <end position="216"/>
    </location>
</feature>
<dbReference type="GO" id="GO:0043190">
    <property type="term" value="C:ATP-binding cassette (ABC) transporter complex"/>
    <property type="evidence" value="ECO:0007669"/>
    <property type="project" value="TreeGrafter"/>
</dbReference>
<evidence type="ECO:0000256" key="7">
    <source>
        <dbReference type="ARBA" id="ARBA00022989"/>
    </source>
</evidence>
<dbReference type="InterPro" id="IPR013283">
    <property type="entry name" value="RLI1"/>
</dbReference>
<keyword evidence="8 10" id="KW-0472">Membrane</keyword>
<dbReference type="CDD" id="cd16914">
    <property type="entry name" value="EcfT"/>
    <property type="match status" value="1"/>
</dbReference>
<feature type="compositionally biased region" description="Basic and acidic residues" evidence="9">
    <location>
        <begin position="1"/>
        <end position="11"/>
    </location>
</feature>
<proteinExistence type="inferred from homology"/>
<organism evidence="12 13">
    <name type="scientific">Propioniciclava tarda</name>
    <dbReference type="NCBI Taxonomy" id="433330"/>
    <lineage>
        <taxon>Bacteria</taxon>
        <taxon>Bacillati</taxon>
        <taxon>Actinomycetota</taxon>
        <taxon>Actinomycetes</taxon>
        <taxon>Propionibacteriales</taxon>
        <taxon>Propionibacteriaceae</taxon>
        <taxon>Propioniciclava</taxon>
    </lineage>
</organism>
<reference evidence="12 13" key="1">
    <citation type="submission" date="2019-01" db="EMBL/GenBank/DDBJ databases">
        <title>Lactibacter flavus gen. nov., sp. nov., a novel bacterium of the family Propionibacteriaceae isolated from raw milk and dairy products.</title>
        <authorList>
            <person name="Huptas C."/>
            <person name="Wenning M."/>
            <person name="Breitenwieser F."/>
            <person name="Doll E."/>
            <person name="Von Neubeck M."/>
            <person name="Busse H.-J."/>
            <person name="Scherer S."/>
        </authorList>
    </citation>
    <scope>NUCLEOTIDE SEQUENCE [LARGE SCALE GENOMIC DNA]</scope>
    <source>
        <strain evidence="12 13">DSM 22130</strain>
    </source>
</reference>
<comment type="subcellular location">
    <subcellularLocation>
        <location evidence="1">Membrane</location>
        <topology evidence="1">Multi-pass membrane protein</topology>
    </subcellularLocation>
</comment>
<feature type="compositionally biased region" description="Basic residues" evidence="9">
    <location>
        <begin position="62"/>
        <end position="102"/>
    </location>
</feature>
<dbReference type="EMBL" id="SDMR01000011">
    <property type="protein sequence ID" value="TBT94672.1"/>
    <property type="molecule type" value="Genomic_DNA"/>
</dbReference>
<dbReference type="PROSITE" id="PS00211">
    <property type="entry name" value="ABC_TRANSPORTER_1"/>
    <property type="match status" value="1"/>
</dbReference>
<dbReference type="InterPro" id="IPR027417">
    <property type="entry name" value="P-loop_NTPase"/>
</dbReference>
<name>A0A4Q9KJN5_PROTD</name>
<keyword evidence="7 10" id="KW-1133">Transmembrane helix</keyword>
<evidence type="ECO:0000256" key="9">
    <source>
        <dbReference type="SAM" id="MobiDB-lite"/>
    </source>
</evidence>
<dbReference type="InterPro" id="IPR003439">
    <property type="entry name" value="ABC_transporter-like_ATP-bd"/>
</dbReference>
<feature type="compositionally biased region" description="Basic and acidic residues" evidence="9">
    <location>
        <begin position="19"/>
        <end position="31"/>
    </location>
</feature>
<evidence type="ECO:0000256" key="3">
    <source>
        <dbReference type="ARBA" id="ARBA00022448"/>
    </source>
</evidence>
<dbReference type="InterPro" id="IPR003339">
    <property type="entry name" value="ABC/ECF_trnsptr_transmembrane"/>
</dbReference>
<dbReference type="SMART" id="SM00382">
    <property type="entry name" value="AAA"/>
    <property type="match status" value="2"/>
</dbReference>
<dbReference type="AlphaFoldDB" id="A0A4Q9KJN5"/>
<evidence type="ECO:0000259" key="11">
    <source>
        <dbReference type="PROSITE" id="PS50893"/>
    </source>
</evidence>